<evidence type="ECO:0000256" key="4">
    <source>
        <dbReference type="ARBA" id="ARBA00022692"/>
    </source>
</evidence>
<dbReference type="EMBL" id="AAZO01000488">
    <property type="status" value="NOT_ANNOTATED_CDS"/>
    <property type="molecule type" value="Genomic_DNA"/>
</dbReference>
<keyword evidence="6" id="KW-0067">ATP-binding</keyword>
<keyword evidence="4 9" id="KW-0812">Transmembrane</keyword>
<dbReference type="SMART" id="SM00382">
    <property type="entry name" value="AAA"/>
    <property type="match status" value="1"/>
</dbReference>
<dbReference type="eggNOG" id="KOG0061">
    <property type="taxonomic scope" value="Eukaryota"/>
</dbReference>
<dbReference type="Pfam" id="PF00005">
    <property type="entry name" value="ABC_tran"/>
    <property type="match status" value="1"/>
</dbReference>
<dbReference type="KEGG" id="phu:Phum_PHUM041800"/>
<dbReference type="PANTHER" id="PTHR48041">
    <property type="entry name" value="ABC TRANSPORTER G FAMILY MEMBER 28"/>
    <property type="match status" value="1"/>
</dbReference>
<dbReference type="VEuPathDB" id="VectorBase:PHUM041800"/>
<dbReference type="InterPro" id="IPR003593">
    <property type="entry name" value="AAA+_ATPase"/>
</dbReference>
<keyword evidence="5" id="KW-0547">Nucleotide-binding</keyword>
<evidence type="ECO:0000259" key="10">
    <source>
        <dbReference type="PROSITE" id="PS50893"/>
    </source>
</evidence>
<dbReference type="GO" id="GO:0140359">
    <property type="term" value="F:ABC-type transporter activity"/>
    <property type="evidence" value="ECO:0007669"/>
    <property type="project" value="InterPro"/>
</dbReference>
<evidence type="ECO:0000256" key="5">
    <source>
        <dbReference type="ARBA" id="ARBA00022741"/>
    </source>
</evidence>
<organism>
    <name type="scientific">Pediculus humanus subsp. corporis</name>
    <name type="common">Body louse</name>
    <dbReference type="NCBI Taxonomy" id="121224"/>
    <lineage>
        <taxon>Eukaryota</taxon>
        <taxon>Metazoa</taxon>
        <taxon>Ecdysozoa</taxon>
        <taxon>Arthropoda</taxon>
        <taxon>Hexapoda</taxon>
        <taxon>Insecta</taxon>
        <taxon>Pterygota</taxon>
        <taxon>Neoptera</taxon>
        <taxon>Paraneoptera</taxon>
        <taxon>Psocodea</taxon>
        <taxon>Troctomorpha</taxon>
        <taxon>Phthiraptera</taxon>
        <taxon>Anoplura</taxon>
        <taxon>Pediculidae</taxon>
        <taxon>Pediculus</taxon>
    </lineage>
</organism>
<dbReference type="SUPFAM" id="SSF52540">
    <property type="entry name" value="P-loop containing nucleoside triphosphate hydrolases"/>
    <property type="match status" value="1"/>
</dbReference>
<feature type="transmembrane region" description="Helical" evidence="9">
    <location>
        <begin position="400"/>
        <end position="421"/>
    </location>
</feature>
<dbReference type="OrthoDB" id="66620at2759"/>
<reference evidence="11" key="1">
    <citation type="submission" date="2007-04" db="EMBL/GenBank/DDBJ databases">
        <title>Annotation of Pediculus humanus corporis strain USDA.</title>
        <authorList>
            <person name="Kirkness E."/>
            <person name="Hannick L."/>
            <person name="Hass B."/>
            <person name="Bruggner R."/>
            <person name="Lawson D."/>
            <person name="Bidwell S."/>
            <person name="Joardar V."/>
            <person name="Caler E."/>
            <person name="Walenz B."/>
            <person name="Inman J."/>
            <person name="Schobel S."/>
            <person name="Galinsky K."/>
            <person name="Amedeo P."/>
            <person name="Strausberg R."/>
        </authorList>
    </citation>
    <scope>NUCLEOTIDE SEQUENCE</scope>
    <source>
        <strain evidence="11">USDA</strain>
    </source>
</reference>
<evidence type="ECO:0000256" key="2">
    <source>
        <dbReference type="ARBA" id="ARBA00005814"/>
    </source>
</evidence>
<keyword evidence="8 9" id="KW-0472">Membrane</keyword>
<dbReference type="GO" id="GO:0016887">
    <property type="term" value="F:ATP hydrolysis activity"/>
    <property type="evidence" value="ECO:0007669"/>
    <property type="project" value="InterPro"/>
</dbReference>
<feature type="transmembrane region" description="Helical" evidence="9">
    <location>
        <begin position="590"/>
        <end position="612"/>
    </location>
</feature>
<keyword evidence="3" id="KW-0813">Transport</keyword>
<evidence type="ECO:0000313" key="12">
    <source>
        <dbReference type="EnsemblMetazoa" id="PHUM041800-PA"/>
    </source>
</evidence>
<dbReference type="PROSITE" id="PS50893">
    <property type="entry name" value="ABC_TRANSPORTER_2"/>
    <property type="match status" value="1"/>
</dbReference>
<dbReference type="HOGENOM" id="CLU_000604_57_6_1"/>
<feature type="transmembrane region" description="Helical" evidence="9">
    <location>
        <begin position="538"/>
        <end position="559"/>
    </location>
</feature>
<dbReference type="GO" id="GO:0005886">
    <property type="term" value="C:plasma membrane"/>
    <property type="evidence" value="ECO:0007669"/>
    <property type="project" value="TreeGrafter"/>
</dbReference>
<dbReference type="EnsemblMetazoa" id="PHUM041800-RA">
    <property type="protein sequence ID" value="PHUM041800-PA"/>
    <property type="gene ID" value="PHUM041800"/>
</dbReference>
<reference evidence="12" key="3">
    <citation type="submission" date="2020-05" db="UniProtKB">
        <authorList>
            <consortium name="EnsemblMetazoa"/>
        </authorList>
    </citation>
    <scope>IDENTIFICATION</scope>
    <source>
        <strain evidence="12">USDA</strain>
    </source>
</reference>
<proteinExistence type="inferred from homology"/>
<dbReference type="InterPro" id="IPR003439">
    <property type="entry name" value="ABC_transporter-like_ATP-bd"/>
</dbReference>
<comment type="subcellular location">
    <subcellularLocation>
        <location evidence="1">Membrane</location>
        <topology evidence="1">Multi-pass membrane protein</topology>
    </subcellularLocation>
</comment>
<dbReference type="InterPro" id="IPR027417">
    <property type="entry name" value="P-loop_NTPase"/>
</dbReference>
<keyword evidence="11" id="KW-0378">Hydrolase</keyword>
<feature type="transmembrane region" description="Helical" evidence="9">
    <location>
        <begin position="479"/>
        <end position="502"/>
    </location>
</feature>
<dbReference type="InterPro" id="IPR017871">
    <property type="entry name" value="ABC_transporter-like_CS"/>
</dbReference>
<evidence type="ECO:0000256" key="9">
    <source>
        <dbReference type="SAM" id="Phobius"/>
    </source>
</evidence>
<dbReference type="Proteomes" id="UP000009046">
    <property type="component" value="Unassembled WGS sequence"/>
</dbReference>
<dbReference type="PROSITE" id="PS00211">
    <property type="entry name" value="ABC_TRANSPORTER_1"/>
    <property type="match status" value="1"/>
</dbReference>
<evidence type="ECO:0000313" key="11">
    <source>
        <dbReference type="EMBL" id="EEB10447.1"/>
    </source>
</evidence>
<comment type="similarity">
    <text evidence="2">Belongs to the ABC transporter superfamily. ABCG family. Eye pigment precursor importer (TC 3.A.1.204) subfamily.</text>
</comment>
<dbReference type="Gene3D" id="3.40.50.300">
    <property type="entry name" value="P-loop containing nucleotide triphosphate hydrolases"/>
    <property type="match status" value="1"/>
</dbReference>
<feature type="domain" description="ABC transporter" evidence="10">
    <location>
        <begin position="3"/>
        <end position="243"/>
    </location>
</feature>
<dbReference type="OMA" id="MAVTYWM"/>
<dbReference type="CDD" id="cd03213">
    <property type="entry name" value="ABCG_EPDR"/>
    <property type="match status" value="1"/>
</dbReference>
<dbReference type="EMBL" id="DS235012">
    <property type="protein sequence ID" value="EEB10447.1"/>
    <property type="molecule type" value="Genomic_DNA"/>
</dbReference>
<dbReference type="GeneID" id="8232576"/>
<keyword evidence="13" id="KW-1185">Reference proteome</keyword>
<keyword evidence="7 9" id="KW-1133">Transmembrane helix</keyword>
<evidence type="ECO:0000256" key="8">
    <source>
        <dbReference type="ARBA" id="ARBA00023136"/>
    </source>
</evidence>
<dbReference type="GO" id="GO:0005524">
    <property type="term" value="F:ATP binding"/>
    <property type="evidence" value="ECO:0007669"/>
    <property type="project" value="UniProtKB-KW"/>
</dbReference>
<dbReference type="CTD" id="8232576"/>
<dbReference type="RefSeq" id="XP_002423185.1">
    <property type="nucleotide sequence ID" value="XM_002423140.1"/>
</dbReference>
<evidence type="ECO:0000256" key="1">
    <source>
        <dbReference type="ARBA" id="ARBA00004141"/>
    </source>
</evidence>
<feature type="transmembrane region" description="Helical" evidence="9">
    <location>
        <begin position="368"/>
        <end position="388"/>
    </location>
</feature>
<gene>
    <name evidence="12" type="primary">8232576</name>
    <name evidence="11" type="ORF">Phum_PHUM041800</name>
</gene>
<dbReference type="AlphaFoldDB" id="E0VAP1"/>
<dbReference type="PANTHER" id="PTHR48041:SF105">
    <property type="entry name" value="FI02074P"/>
    <property type="match status" value="1"/>
</dbReference>
<feature type="transmembrane region" description="Helical" evidence="9">
    <location>
        <begin position="508"/>
        <end position="526"/>
    </location>
</feature>
<name>E0VAP1_PEDHC</name>
<dbReference type="InParanoid" id="E0VAP1"/>
<evidence type="ECO:0000256" key="6">
    <source>
        <dbReference type="ARBA" id="ARBA00022840"/>
    </source>
</evidence>
<reference evidence="11" key="2">
    <citation type="submission" date="2007-04" db="EMBL/GenBank/DDBJ databases">
        <title>The genome of the human body louse.</title>
        <authorList>
            <consortium name="The Human Body Louse Genome Consortium"/>
            <person name="Kirkness E."/>
            <person name="Walenz B."/>
            <person name="Hass B."/>
            <person name="Bruggner R."/>
            <person name="Strausberg R."/>
        </authorList>
    </citation>
    <scope>NUCLEOTIDE SEQUENCE</scope>
    <source>
        <strain evidence="11">USDA</strain>
    </source>
</reference>
<evidence type="ECO:0000313" key="13">
    <source>
        <dbReference type="Proteomes" id="UP000009046"/>
    </source>
</evidence>
<dbReference type="FunFam" id="3.40.50.300:FF:001077">
    <property type="entry name" value="Uncharacterized protein, isoform A"/>
    <property type="match status" value="1"/>
</dbReference>
<dbReference type="FunCoup" id="E0VAP1">
    <property type="interactions" value="67"/>
</dbReference>
<evidence type="ECO:0000256" key="3">
    <source>
        <dbReference type="ARBA" id="ARBA00022448"/>
    </source>
</evidence>
<dbReference type="Pfam" id="PF01061">
    <property type="entry name" value="ABC2_membrane"/>
    <property type="match status" value="1"/>
</dbReference>
<accession>E0VAP1</accession>
<protein>
    <submittedName>
        <fullName evidence="11 12">ABC transporter, putative</fullName>
        <ecNumber evidence="11">3.6.3.28</ecNumber>
    </submittedName>
</protein>
<dbReference type="InterPro" id="IPR013525">
    <property type="entry name" value="ABC2_TM"/>
</dbReference>
<evidence type="ECO:0000256" key="7">
    <source>
        <dbReference type="ARBA" id="ARBA00022989"/>
    </source>
</evidence>
<sequence>MNLEFSDVIYKVKRRWRDKESRTILHGVSGSFRAGQLSAILGPSGAGKSTLLNILSGFSMEGVKGEFKVNGQPLNKKLFHKSSRYITQEDLLPPFLTTKEAMLIAANLKLPKTTTLKQREMVVEEILSMLGLFECSDTRTEKLSGGQKKRLSIALELINNPSFFFLDEPTSGLDNVSTMQSLKLLRKLAKQGRTIVCTIHQPSASIFELFDNVYFLAAGKCIYQGTTQQLLPFLSSKGFLCPTYHNPADFVMDIVDTDENSIKIMSEAISNGKICHFNLDHVTDQIKQYNSNETNDAAVEDALMKSTPEQNKIEKVYEWIANEKTSTEYKNSHCCDTQDYPRNSWDQFSILMKRMLKQRSRNTESMKILLLHHIFCGLMVGAVFYNTANDGYQMFNHLKFCVGYILFHTYTNVMLPVLVYPAEVKLLKKEYFNRWYGLNPYYFALMLTKLPLQIIFGTLYATIIYFMAGLPAQLFRFSLFSVIGILIVLVSDGVGMAIGSIFNVTNGSAVGPAVVAPFLGLAVYGFDFARDIPWFIYGIMKLSFMRCGVIATALALFGFGRKTFECNAMYCHFKKPDLILHFLNVESVSIWNEIFTLCVLFVFFRLLNYFALRSRLVVK</sequence>
<feature type="transmembrane region" description="Helical" evidence="9">
    <location>
        <begin position="441"/>
        <end position="467"/>
    </location>
</feature>
<dbReference type="EC" id="3.6.3.28" evidence="11"/>
<dbReference type="InterPro" id="IPR050352">
    <property type="entry name" value="ABCG_transporters"/>
</dbReference>